<evidence type="ECO:0000313" key="1">
    <source>
        <dbReference type="EMBL" id="KAJ6221443.1"/>
    </source>
</evidence>
<proteinExistence type="predicted"/>
<reference evidence="1" key="1">
    <citation type="submission" date="2022-12" db="EMBL/GenBank/DDBJ databases">
        <title>Genome assemblies of Blomia tropicalis.</title>
        <authorList>
            <person name="Cui Y."/>
        </authorList>
    </citation>
    <scope>NUCLEOTIDE SEQUENCE</scope>
    <source>
        <tissue evidence="1">Adult mites</tissue>
    </source>
</reference>
<keyword evidence="2" id="KW-1185">Reference proteome</keyword>
<gene>
    <name evidence="1" type="ORF">RDWZM_007255</name>
</gene>
<dbReference type="AlphaFoldDB" id="A0A9Q0MA01"/>
<evidence type="ECO:0000313" key="2">
    <source>
        <dbReference type="Proteomes" id="UP001142055"/>
    </source>
</evidence>
<dbReference type="EMBL" id="JAPWDV010000002">
    <property type="protein sequence ID" value="KAJ6221443.1"/>
    <property type="molecule type" value="Genomic_DNA"/>
</dbReference>
<accession>A0A9Q0MA01</accession>
<name>A0A9Q0MA01_BLOTA</name>
<comment type="caution">
    <text evidence="1">The sequence shown here is derived from an EMBL/GenBank/DDBJ whole genome shotgun (WGS) entry which is preliminary data.</text>
</comment>
<protein>
    <submittedName>
        <fullName evidence="1">Uncharacterized protein</fullName>
    </submittedName>
</protein>
<dbReference type="Proteomes" id="UP001142055">
    <property type="component" value="Chromosome 2"/>
</dbReference>
<sequence length="56" mass="6551">MTTSLCSSRHRMMMMKKKKKLVGKSPTKSKQRFGLRLFINPSLYEKHNDTLVGHDQ</sequence>
<organism evidence="1 2">
    <name type="scientific">Blomia tropicalis</name>
    <name type="common">Mite</name>
    <dbReference type="NCBI Taxonomy" id="40697"/>
    <lineage>
        <taxon>Eukaryota</taxon>
        <taxon>Metazoa</taxon>
        <taxon>Ecdysozoa</taxon>
        <taxon>Arthropoda</taxon>
        <taxon>Chelicerata</taxon>
        <taxon>Arachnida</taxon>
        <taxon>Acari</taxon>
        <taxon>Acariformes</taxon>
        <taxon>Sarcoptiformes</taxon>
        <taxon>Astigmata</taxon>
        <taxon>Glycyphagoidea</taxon>
        <taxon>Echimyopodidae</taxon>
        <taxon>Blomia</taxon>
    </lineage>
</organism>